<protein>
    <submittedName>
        <fullName evidence="1">Uncharacterized protein</fullName>
    </submittedName>
</protein>
<dbReference type="SUPFAM" id="SSF103473">
    <property type="entry name" value="MFS general substrate transporter"/>
    <property type="match status" value="1"/>
</dbReference>
<comment type="caution">
    <text evidence="1">The sequence shown here is derived from an EMBL/GenBank/DDBJ whole genome shotgun (WGS) entry which is preliminary data.</text>
</comment>
<dbReference type="AlphaFoldDB" id="A0A4Y2LB98"/>
<reference evidence="1 2" key="1">
    <citation type="journal article" date="2019" name="Sci. Rep.">
        <title>Orb-weaving spider Araneus ventricosus genome elucidates the spidroin gene catalogue.</title>
        <authorList>
            <person name="Kono N."/>
            <person name="Nakamura H."/>
            <person name="Ohtoshi R."/>
            <person name="Moran D.A.P."/>
            <person name="Shinohara A."/>
            <person name="Yoshida Y."/>
            <person name="Fujiwara M."/>
            <person name="Mori M."/>
            <person name="Tomita M."/>
            <person name="Arakawa K."/>
        </authorList>
    </citation>
    <scope>NUCLEOTIDE SEQUENCE [LARGE SCALE GENOMIC DNA]</scope>
</reference>
<proteinExistence type="predicted"/>
<dbReference type="Proteomes" id="UP000499080">
    <property type="component" value="Unassembled WGS sequence"/>
</dbReference>
<organism evidence="1 2">
    <name type="scientific">Araneus ventricosus</name>
    <name type="common">Orbweaver spider</name>
    <name type="synonym">Epeira ventricosa</name>
    <dbReference type="NCBI Taxonomy" id="182803"/>
    <lineage>
        <taxon>Eukaryota</taxon>
        <taxon>Metazoa</taxon>
        <taxon>Ecdysozoa</taxon>
        <taxon>Arthropoda</taxon>
        <taxon>Chelicerata</taxon>
        <taxon>Arachnida</taxon>
        <taxon>Araneae</taxon>
        <taxon>Araneomorphae</taxon>
        <taxon>Entelegynae</taxon>
        <taxon>Araneoidea</taxon>
        <taxon>Araneidae</taxon>
        <taxon>Araneus</taxon>
    </lineage>
</organism>
<evidence type="ECO:0000313" key="2">
    <source>
        <dbReference type="Proteomes" id="UP000499080"/>
    </source>
</evidence>
<dbReference type="EMBL" id="BGPR01005607">
    <property type="protein sequence ID" value="GBN11754.1"/>
    <property type="molecule type" value="Genomic_DNA"/>
</dbReference>
<gene>
    <name evidence="1" type="ORF">AVEN_98449_1</name>
</gene>
<name>A0A4Y2LB98_ARAVE</name>
<accession>A0A4Y2LB98</accession>
<sequence>MHAVEIPDFTQTGNSQFPCSVLFKIVSENLQYKKLCCRWIPSHIHATGTATVMVTGTLGGVLSVGSVPYLSDCNGYWDIGWRSVGGFCPISIQLVYFSRILSPEVPFPLPSSG</sequence>
<evidence type="ECO:0000313" key="1">
    <source>
        <dbReference type="EMBL" id="GBN11754.1"/>
    </source>
</evidence>
<dbReference type="InterPro" id="IPR036259">
    <property type="entry name" value="MFS_trans_sf"/>
</dbReference>
<keyword evidence="2" id="KW-1185">Reference proteome</keyword>